<protein>
    <submittedName>
        <fullName evidence="1">Uncharacterized protein</fullName>
    </submittedName>
</protein>
<reference evidence="1 2" key="1">
    <citation type="journal article" date="2023" name="Sci. Data">
        <title>Genome assembly of the Korean intertidal mud-creeper Batillaria attramentaria.</title>
        <authorList>
            <person name="Patra A.K."/>
            <person name="Ho P.T."/>
            <person name="Jun S."/>
            <person name="Lee S.J."/>
            <person name="Kim Y."/>
            <person name="Won Y.J."/>
        </authorList>
    </citation>
    <scope>NUCLEOTIDE SEQUENCE [LARGE SCALE GENOMIC DNA]</scope>
    <source>
        <strain evidence="1">Wonlab-2016</strain>
    </source>
</reference>
<organism evidence="1 2">
    <name type="scientific">Batillaria attramentaria</name>
    <dbReference type="NCBI Taxonomy" id="370345"/>
    <lineage>
        <taxon>Eukaryota</taxon>
        <taxon>Metazoa</taxon>
        <taxon>Spiralia</taxon>
        <taxon>Lophotrochozoa</taxon>
        <taxon>Mollusca</taxon>
        <taxon>Gastropoda</taxon>
        <taxon>Caenogastropoda</taxon>
        <taxon>Sorbeoconcha</taxon>
        <taxon>Cerithioidea</taxon>
        <taxon>Batillariidae</taxon>
        <taxon>Batillaria</taxon>
    </lineage>
</organism>
<name>A0ABD0LEL0_9CAEN</name>
<keyword evidence="2" id="KW-1185">Reference proteome</keyword>
<evidence type="ECO:0000313" key="2">
    <source>
        <dbReference type="Proteomes" id="UP001519460"/>
    </source>
</evidence>
<sequence length="240" mass="26575">MTFSLSTRKLLSRVKIAGGIRLRGWVSVWESSLASSSQSVLNKVSSRWLLNTCATDLLSYVFQQIFLRYGTRAAHARTEAKPRSSRCGGVCYSTGVRSSAHALNDLRPPCGKAITVAADDDRKLVPVPDLLGLTTQTMPPLVSFRKLQMNDSLWKEHMLFYLGFPFSRVYMYLFAVGTLRHLLTSRIAFSGVTGGKGVVSVPGFQSKHSYLGLPLETDRADRKPQQTDVAVNILNTPHCH</sequence>
<gene>
    <name evidence="1" type="ORF">BaRGS_00011048</name>
</gene>
<dbReference type="EMBL" id="JACVVK020000056">
    <property type="protein sequence ID" value="KAK7497653.1"/>
    <property type="molecule type" value="Genomic_DNA"/>
</dbReference>
<comment type="caution">
    <text evidence="1">The sequence shown here is derived from an EMBL/GenBank/DDBJ whole genome shotgun (WGS) entry which is preliminary data.</text>
</comment>
<accession>A0ABD0LEL0</accession>
<evidence type="ECO:0000313" key="1">
    <source>
        <dbReference type="EMBL" id="KAK7497653.1"/>
    </source>
</evidence>
<dbReference type="Proteomes" id="UP001519460">
    <property type="component" value="Unassembled WGS sequence"/>
</dbReference>
<dbReference type="AlphaFoldDB" id="A0ABD0LEL0"/>
<proteinExistence type="predicted"/>